<dbReference type="InterPro" id="IPR006189">
    <property type="entry name" value="CHASE_dom"/>
</dbReference>
<dbReference type="SMART" id="SM00448">
    <property type="entry name" value="REC"/>
    <property type="match status" value="2"/>
</dbReference>
<evidence type="ECO:0000256" key="17">
    <source>
        <dbReference type="PROSITE-ProRule" id="PRU00169"/>
    </source>
</evidence>
<evidence type="ECO:0000259" key="21">
    <source>
        <dbReference type="PROSITE" id="PS50112"/>
    </source>
</evidence>
<keyword evidence="13 18" id="KW-0472">Membrane</keyword>
<feature type="domain" description="PAC" evidence="22">
    <location>
        <begin position="568"/>
        <end position="622"/>
    </location>
</feature>
<dbReference type="SUPFAM" id="SSF47226">
    <property type="entry name" value="Histidine-containing phosphotransfer domain, HPT domain"/>
    <property type="match status" value="1"/>
</dbReference>
<feature type="domain" description="Response regulatory" evidence="20">
    <location>
        <begin position="1295"/>
        <end position="1413"/>
    </location>
</feature>
<feature type="modified residue" description="4-aspartylphosphate" evidence="17">
    <location>
        <position position="1204"/>
    </location>
</feature>
<keyword evidence="4" id="KW-1003">Cell membrane</keyword>
<keyword evidence="7 18" id="KW-0812">Transmembrane</keyword>
<evidence type="ECO:0000256" key="5">
    <source>
        <dbReference type="ARBA" id="ARBA00022553"/>
    </source>
</evidence>
<keyword evidence="11 18" id="KW-1133">Transmembrane helix</keyword>
<dbReference type="Pfam" id="PF13426">
    <property type="entry name" value="PAS_9"/>
    <property type="match status" value="2"/>
</dbReference>
<dbReference type="SUPFAM" id="SSF47384">
    <property type="entry name" value="Homodimeric domain of signal transducing histidine kinase"/>
    <property type="match status" value="1"/>
</dbReference>
<name>A0A4Y5YD95_9GAMM</name>
<dbReference type="InterPro" id="IPR004358">
    <property type="entry name" value="Sig_transdc_His_kin-like_C"/>
</dbReference>
<dbReference type="Pfam" id="PF01627">
    <property type="entry name" value="Hpt"/>
    <property type="match status" value="1"/>
</dbReference>
<keyword evidence="6" id="KW-0808">Transferase</keyword>
<dbReference type="SMART" id="SM00091">
    <property type="entry name" value="PAS"/>
    <property type="match status" value="5"/>
</dbReference>
<accession>A0A4Y5YD95</accession>
<feature type="domain" description="Histidine kinase" evidence="19">
    <location>
        <begin position="913"/>
        <end position="1134"/>
    </location>
</feature>
<dbReference type="InterPro" id="IPR035965">
    <property type="entry name" value="PAS-like_dom_sf"/>
</dbReference>
<evidence type="ECO:0000256" key="12">
    <source>
        <dbReference type="ARBA" id="ARBA00023012"/>
    </source>
</evidence>
<reference evidence="25 26" key="1">
    <citation type="submission" date="2019-06" db="EMBL/GenBank/DDBJ databases">
        <title>The genome of Shewanella sp. SM1901.</title>
        <authorList>
            <person name="Cha Q."/>
        </authorList>
    </citation>
    <scope>NUCLEOTIDE SEQUENCE [LARGE SCALE GENOMIC DNA]</scope>
    <source>
        <strain evidence="25 26">SM1901</strain>
    </source>
</reference>
<proteinExistence type="predicted"/>
<evidence type="ECO:0000256" key="14">
    <source>
        <dbReference type="ARBA" id="ARBA00064003"/>
    </source>
</evidence>
<dbReference type="CDD" id="cd00082">
    <property type="entry name" value="HisKA"/>
    <property type="match status" value="1"/>
</dbReference>
<dbReference type="InterPro" id="IPR036890">
    <property type="entry name" value="HATPase_C_sf"/>
</dbReference>
<evidence type="ECO:0000259" key="24">
    <source>
        <dbReference type="PROSITE" id="PS50894"/>
    </source>
</evidence>
<dbReference type="NCBIfam" id="TIGR00229">
    <property type="entry name" value="sensory_box"/>
    <property type="match status" value="3"/>
</dbReference>
<gene>
    <name evidence="25" type="ORF">FH971_05770</name>
</gene>
<dbReference type="InterPro" id="IPR005467">
    <property type="entry name" value="His_kinase_dom"/>
</dbReference>
<dbReference type="EMBL" id="CP041036">
    <property type="protein sequence ID" value="QDE30529.1"/>
    <property type="molecule type" value="Genomic_DNA"/>
</dbReference>
<dbReference type="Gene3D" id="3.40.50.2300">
    <property type="match status" value="2"/>
</dbReference>
<dbReference type="GO" id="GO:0000155">
    <property type="term" value="F:phosphorelay sensor kinase activity"/>
    <property type="evidence" value="ECO:0007669"/>
    <property type="project" value="InterPro"/>
</dbReference>
<dbReference type="PROSITE" id="PS50113">
    <property type="entry name" value="PAC"/>
    <property type="match status" value="3"/>
</dbReference>
<evidence type="ECO:0000256" key="16">
    <source>
        <dbReference type="PROSITE-ProRule" id="PRU00110"/>
    </source>
</evidence>
<dbReference type="PROSITE" id="PS50112">
    <property type="entry name" value="PAS"/>
    <property type="match status" value="2"/>
</dbReference>
<dbReference type="PRINTS" id="PR00344">
    <property type="entry name" value="BCTRLSENSOR"/>
</dbReference>
<evidence type="ECO:0000256" key="2">
    <source>
        <dbReference type="ARBA" id="ARBA00004651"/>
    </source>
</evidence>
<evidence type="ECO:0000256" key="10">
    <source>
        <dbReference type="ARBA" id="ARBA00022840"/>
    </source>
</evidence>
<dbReference type="PROSITE" id="PS50110">
    <property type="entry name" value="RESPONSE_REGULATORY"/>
    <property type="match status" value="2"/>
</dbReference>
<evidence type="ECO:0000256" key="8">
    <source>
        <dbReference type="ARBA" id="ARBA00022741"/>
    </source>
</evidence>
<protein>
    <recommendedName>
        <fullName evidence="15">Sensory/regulatory protein RpfC</fullName>
        <ecNumber evidence="3">2.7.13.3</ecNumber>
    </recommendedName>
</protein>
<evidence type="ECO:0000259" key="20">
    <source>
        <dbReference type="PROSITE" id="PS50110"/>
    </source>
</evidence>
<dbReference type="PANTHER" id="PTHR45339:SF1">
    <property type="entry name" value="HYBRID SIGNAL TRANSDUCTION HISTIDINE KINASE J"/>
    <property type="match status" value="1"/>
</dbReference>
<feature type="domain" description="PAS" evidence="21">
    <location>
        <begin position="350"/>
        <end position="421"/>
    </location>
</feature>
<dbReference type="SUPFAM" id="SSF55785">
    <property type="entry name" value="PYP-like sensor domain (PAS domain)"/>
    <property type="match status" value="4"/>
</dbReference>
<dbReference type="Gene3D" id="1.10.287.130">
    <property type="match status" value="1"/>
</dbReference>
<dbReference type="Pfam" id="PF08447">
    <property type="entry name" value="PAS_3"/>
    <property type="match status" value="1"/>
</dbReference>
<feature type="modified residue" description="Phosphohistidine" evidence="16">
    <location>
        <position position="1495"/>
    </location>
</feature>
<feature type="domain" description="Response regulatory" evidence="20">
    <location>
        <begin position="1150"/>
        <end position="1274"/>
    </location>
</feature>
<dbReference type="InterPro" id="IPR011006">
    <property type="entry name" value="CheY-like_superfamily"/>
</dbReference>
<feature type="domain" description="HPt" evidence="24">
    <location>
        <begin position="1456"/>
        <end position="1549"/>
    </location>
</feature>
<evidence type="ECO:0000256" key="4">
    <source>
        <dbReference type="ARBA" id="ARBA00022475"/>
    </source>
</evidence>
<evidence type="ECO:0000256" key="1">
    <source>
        <dbReference type="ARBA" id="ARBA00000085"/>
    </source>
</evidence>
<organism evidence="25 26">
    <name type="scientific">Shewanella polaris</name>
    <dbReference type="NCBI Taxonomy" id="2588449"/>
    <lineage>
        <taxon>Bacteria</taxon>
        <taxon>Pseudomonadati</taxon>
        <taxon>Pseudomonadota</taxon>
        <taxon>Gammaproteobacteria</taxon>
        <taxon>Alteromonadales</taxon>
        <taxon>Shewanellaceae</taxon>
        <taxon>Shewanella</taxon>
    </lineage>
</organism>
<dbReference type="PROSITE" id="PS50109">
    <property type="entry name" value="HIS_KIN"/>
    <property type="match status" value="1"/>
</dbReference>
<feature type="domain" description="PAC" evidence="22">
    <location>
        <begin position="712"/>
        <end position="764"/>
    </location>
</feature>
<dbReference type="Gene3D" id="1.20.120.160">
    <property type="entry name" value="HPT domain"/>
    <property type="match status" value="1"/>
</dbReference>
<keyword evidence="26" id="KW-1185">Reference proteome</keyword>
<dbReference type="KEGG" id="spol:FH971_05770"/>
<feature type="domain" description="CHASE" evidence="23">
    <location>
        <begin position="80"/>
        <end position="300"/>
    </location>
</feature>
<feature type="modified residue" description="4-aspartylphosphate" evidence="17">
    <location>
        <position position="1346"/>
    </location>
</feature>
<evidence type="ECO:0000256" key="13">
    <source>
        <dbReference type="ARBA" id="ARBA00023136"/>
    </source>
</evidence>
<dbReference type="InterPro" id="IPR008207">
    <property type="entry name" value="Sig_transdc_His_kin_Hpt_dom"/>
</dbReference>
<evidence type="ECO:0000256" key="3">
    <source>
        <dbReference type="ARBA" id="ARBA00012438"/>
    </source>
</evidence>
<evidence type="ECO:0000313" key="25">
    <source>
        <dbReference type="EMBL" id="QDE30529.1"/>
    </source>
</evidence>
<keyword evidence="9" id="KW-0418">Kinase</keyword>
<feature type="domain" description="PAC" evidence="22">
    <location>
        <begin position="843"/>
        <end position="895"/>
    </location>
</feature>
<evidence type="ECO:0000259" key="19">
    <source>
        <dbReference type="PROSITE" id="PS50109"/>
    </source>
</evidence>
<dbReference type="InterPro" id="IPR001610">
    <property type="entry name" value="PAC"/>
</dbReference>
<dbReference type="CDD" id="cd00088">
    <property type="entry name" value="HPT"/>
    <property type="match status" value="1"/>
</dbReference>
<dbReference type="Pfam" id="PF02518">
    <property type="entry name" value="HATPase_c"/>
    <property type="match status" value="1"/>
</dbReference>
<dbReference type="InterPro" id="IPR042240">
    <property type="entry name" value="CHASE_sf"/>
</dbReference>
<dbReference type="Pfam" id="PF03924">
    <property type="entry name" value="CHASE"/>
    <property type="match status" value="1"/>
</dbReference>
<dbReference type="Pfam" id="PF00072">
    <property type="entry name" value="Response_reg"/>
    <property type="match status" value="2"/>
</dbReference>
<dbReference type="InterPro" id="IPR003661">
    <property type="entry name" value="HisK_dim/P_dom"/>
</dbReference>
<dbReference type="Gene3D" id="2.10.70.100">
    <property type="match status" value="1"/>
</dbReference>
<dbReference type="SMART" id="SM00388">
    <property type="entry name" value="HisKA"/>
    <property type="match status" value="1"/>
</dbReference>
<dbReference type="PANTHER" id="PTHR45339">
    <property type="entry name" value="HYBRID SIGNAL TRANSDUCTION HISTIDINE KINASE J"/>
    <property type="match status" value="1"/>
</dbReference>
<dbReference type="SMART" id="SM01079">
    <property type="entry name" value="CHASE"/>
    <property type="match status" value="1"/>
</dbReference>
<dbReference type="InterPro" id="IPR013655">
    <property type="entry name" value="PAS_fold_3"/>
</dbReference>
<keyword evidence="8" id="KW-0547">Nucleotide-binding</keyword>
<evidence type="ECO:0000256" key="7">
    <source>
        <dbReference type="ARBA" id="ARBA00022692"/>
    </source>
</evidence>
<evidence type="ECO:0000256" key="11">
    <source>
        <dbReference type="ARBA" id="ARBA00022989"/>
    </source>
</evidence>
<sequence length="1634" mass="182282">MIKMTKLSSYKNALKWGLGVLTLGLVVSFAIAVSVKNQNNIIINQSLESVTEQVTNNIIDRIVLYQYGLRGARGAVSTIGEDKITREIFKKYSSTRDIGSEFPGARGFGYIRRVPVADEARFVEKQKLNDWPNFTIKQLNAHDGERYLVQYIEYVDPIESNYLAVGLDIASEDNRRIAAKNSYLSGEVRLTGPITLIQATGLPLQSFLILMPIYHTGFTPVTLEEREKQAFGWSYAPLAANEVFANIDLSRNSAKLTLIDITDDKNTVIFYQTHAEDTNILSGYDSSLERDIFGRKWRVSLSAYPNFISELHLTNPTVVFLYGSVLSLLLAGVVGLYAFNQRRKRILLADTARRANILEHSLDAIISYDCDGIITGWNQGAENLFDYKEQEVLGSKSTDFIIPEGDSEREILHFAQVLKGKPILNYVCQHKRKDSELLSTSMTSMAIYNELGVITGVSQTIRDITLQQKAEKQILNHNARLERKVTERTHALQQALLENKTLLDNINQQLLYSETDSDGVILAVNDYFCIASGFTREQMIGQKHSILKSNEHDDIFWANMWQTITSGKTWQGEICNIDKQGNVKWFDTVIAPVMNDNGDLERCIALRIDITERKNTQLENNELAALLTNVLAAASEVAIISTDDDGIINIFNRGAELLLGYQAEEVVGIKSPAIWHLPAEVRQRSKELSEEFGEDIGVADVFVYGPKNVGPETRTWTYVRKDCSQCQVSLSLSAMRDHNGDIIGFLGVALNIDQMLKQQEELVSASNQLIKAAEVAELGIYDLDLVADNLQWNDRMFAMYDYPLTLGETGLSYQHWQQRIHPDDIAMAERALQQAVDSLKTTYETTFRIITRSNQIRYIHAGAQIYYDKSDKPVRFVGVNRDITEQHELEQTLRFAKQAADAASAAKSAFLANMSHEIRTPMNAVLGMLQLIQHSDMSLQQADYVTKAESAAKSLLGLLNDILDFSKIDAGKLELDLHPLQLETLMRELAVMLATNGHSKNVEVIFDLDPAIPYLIEGDELRLRQVLLNLAGNAIKFTAEGHVIVSVVCNELTANQVSLTMSITDTGIGISQEQGDKIFQGFVQAESSTSRRFGGTGLGLAITKRLVELMGGELTLTSQVGEGSRFEFNLIFKIIEVTNNDCNIDLQDKNILIVDDSEMSRKILSKTLTTHGALVSEAHNSKQAIDLIEQSLQASNHYDVIVMDWRMPDKNGLETANHIQTMFPVGKAPAIIMLTAYGAEVMEQTKQYLQPPFVNMLTKPVTANLMLEAVFQAINGVAQPLPAKKITHLALKGVRVLVVEDNQLNRQVIDELLRLQGAIVTLAKDGIEGVDWVTKSNNQFDIVIMDMQMPVMDGLEATRLIRADGRFNELSILAMTANASLADKTLCLEAGMDDHIAKPIDMTSLLPCMLNLLGLEDNTYSVPAVNNVPIALADAYNDDDTIIENSDSILRRFGGERAFIIDVIHHFATEMHEQLSLLTQAFEQQDDNAISLVAHTIKGTASNIGAKRLAAFAATLEQNMKHAVDVDPAAYLSQMQGQINDSLHMLEMLFPDESVELTVNSLEKKILLPIKSVDLNKMDQLMALLVEQNLDAIEYLELLLSNVELDDQVLKLKKQVNQLEFLDAIDTLKSIIKE</sequence>
<dbReference type="InterPro" id="IPR000700">
    <property type="entry name" value="PAS-assoc_C"/>
</dbReference>
<dbReference type="Gene3D" id="3.30.450.350">
    <property type="entry name" value="CHASE domain"/>
    <property type="match status" value="1"/>
</dbReference>
<dbReference type="InterPro" id="IPR000014">
    <property type="entry name" value="PAS"/>
</dbReference>
<dbReference type="GO" id="GO:0005524">
    <property type="term" value="F:ATP binding"/>
    <property type="evidence" value="ECO:0007669"/>
    <property type="project" value="UniProtKB-KW"/>
</dbReference>
<dbReference type="SMART" id="SM00086">
    <property type="entry name" value="PAC"/>
    <property type="match status" value="4"/>
</dbReference>
<dbReference type="SMART" id="SM00387">
    <property type="entry name" value="HATPase_c"/>
    <property type="match status" value="1"/>
</dbReference>
<dbReference type="GO" id="GO:0006355">
    <property type="term" value="P:regulation of DNA-templated transcription"/>
    <property type="evidence" value="ECO:0007669"/>
    <property type="project" value="InterPro"/>
</dbReference>
<dbReference type="InterPro" id="IPR003594">
    <property type="entry name" value="HATPase_dom"/>
</dbReference>
<comment type="catalytic activity">
    <reaction evidence="1">
        <text>ATP + protein L-histidine = ADP + protein N-phospho-L-histidine.</text>
        <dbReference type="EC" id="2.7.13.3"/>
    </reaction>
</comment>
<evidence type="ECO:0000259" key="22">
    <source>
        <dbReference type="PROSITE" id="PS50113"/>
    </source>
</evidence>
<feature type="transmembrane region" description="Helical" evidence="18">
    <location>
        <begin position="319"/>
        <end position="339"/>
    </location>
</feature>
<evidence type="ECO:0000256" key="15">
    <source>
        <dbReference type="ARBA" id="ARBA00068150"/>
    </source>
</evidence>
<dbReference type="Proteomes" id="UP000319809">
    <property type="component" value="Chromosome"/>
</dbReference>
<dbReference type="CDD" id="cd17546">
    <property type="entry name" value="REC_hyHK_CKI1_RcsC-like"/>
    <property type="match status" value="2"/>
</dbReference>
<keyword evidence="5 17" id="KW-0597">Phosphoprotein</keyword>
<evidence type="ECO:0000256" key="9">
    <source>
        <dbReference type="ARBA" id="ARBA00022777"/>
    </source>
</evidence>
<comment type="subcellular location">
    <subcellularLocation>
        <location evidence="2">Cell membrane</location>
        <topology evidence="2">Multi-pass membrane protein</topology>
    </subcellularLocation>
</comment>
<dbReference type="EC" id="2.7.13.3" evidence="3"/>
<dbReference type="PROSITE" id="PS50894">
    <property type="entry name" value="HPT"/>
    <property type="match status" value="1"/>
</dbReference>
<dbReference type="CDD" id="cd16922">
    <property type="entry name" value="HATPase_EvgS-ArcB-TorS-like"/>
    <property type="match status" value="1"/>
</dbReference>
<dbReference type="GO" id="GO:0005886">
    <property type="term" value="C:plasma membrane"/>
    <property type="evidence" value="ECO:0007669"/>
    <property type="project" value="UniProtKB-SubCell"/>
</dbReference>
<dbReference type="InterPro" id="IPR036097">
    <property type="entry name" value="HisK_dim/P_sf"/>
</dbReference>
<dbReference type="Gene3D" id="3.30.450.20">
    <property type="entry name" value="PAS domain"/>
    <property type="match status" value="4"/>
</dbReference>
<dbReference type="FunFam" id="3.30.565.10:FF:000010">
    <property type="entry name" value="Sensor histidine kinase RcsC"/>
    <property type="match status" value="1"/>
</dbReference>
<dbReference type="InterPro" id="IPR001789">
    <property type="entry name" value="Sig_transdc_resp-reg_receiver"/>
</dbReference>
<dbReference type="SMART" id="SM00073">
    <property type="entry name" value="HPT"/>
    <property type="match status" value="1"/>
</dbReference>
<dbReference type="SUPFAM" id="SSF52172">
    <property type="entry name" value="CheY-like"/>
    <property type="match status" value="2"/>
</dbReference>
<dbReference type="Gene3D" id="3.30.565.10">
    <property type="entry name" value="Histidine kinase-like ATPase, C-terminal domain"/>
    <property type="match status" value="1"/>
</dbReference>
<dbReference type="CDD" id="cd00130">
    <property type="entry name" value="PAS"/>
    <property type="match status" value="4"/>
</dbReference>
<keyword evidence="12" id="KW-0902">Two-component regulatory system</keyword>
<dbReference type="SUPFAM" id="SSF55874">
    <property type="entry name" value="ATPase domain of HSP90 chaperone/DNA topoisomerase II/histidine kinase"/>
    <property type="match status" value="1"/>
</dbReference>
<evidence type="ECO:0000256" key="6">
    <source>
        <dbReference type="ARBA" id="ARBA00022679"/>
    </source>
</evidence>
<keyword evidence="10" id="KW-0067">ATP-binding</keyword>
<feature type="domain" description="PAS" evidence="21">
    <location>
        <begin position="623"/>
        <end position="668"/>
    </location>
</feature>
<evidence type="ECO:0000259" key="23">
    <source>
        <dbReference type="PROSITE" id="PS50839"/>
    </source>
</evidence>
<evidence type="ECO:0000256" key="18">
    <source>
        <dbReference type="SAM" id="Phobius"/>
    </source>
</evidence>
<dbReference type="PROSITE" id="PS50839">
    <property type="entry name" value="CHASE"/>
    <property type="match status" value="1"/>
</dbReference>
<dbReference type="Pfam" id="PF00512">
    <property type="entry name" value="HisKA"/>
    <property type="match status" value="1"/>
</dbReference>
<dbReference type="FunFam" id="1.10.287.130:FF:000002">
    <property type="entry name" value="Two-component osmosensing histidine kinase"/>
    <property type="match status" value="1"/>
</dbReference>
<comment type="subunit">
    <text evidence="14">At low DSF concentrations, interacts with RpfF.</text>
</comment>
<dbReference type="InterPro" id="IPR036641">
    <property type="entry name" value="HPT_dom_sf"/>
</dbReference>
<dbReference type="Pfam" id="PF00989">
    <property type="entry name" value="PAS"/>
    <property type="match status" value="1"/>
</dbReference>
<evidence type="ECO:0000313" key="26">
    <source>
        <dbReference type="Proteomes" id="UP000319809"/>
    </source>
</evidence>
<dbReference type="InterPro" id="IPR013767">
    <property type="entry name" value="PAS_fold"/>
</dbReference>